<proteinExistence type="predicted"/>
<dbReference type="OrthoDB" id="267887at2759"/>
<feature type="region of interest" description="Disordered" evidence="1">
    <location>
        <begin position="169"/>
        <end position="249"/>
    </location>
</feature>
<dbReference type="AlphaFoldDB" id="A0A0N1IM08"/>
<feature type="compositionally biased region" description="Polar residues" evidence="1">
    <location>
        <begin position="209"/>
        <end position="221"/>
    </location>
</feature>
<dbReference type="Proteomes" id="UP000038009">
    <property type="component" value="Unassembled WGS sequence"/>
</dbReference>
<dbReference type="EMBL" id="LJSK01000044">
    <property type="protein sequence ID" value="KPI88655.1"/>
    <property type="molecule type" value="Genomic_DNA"/>
</dbReference>
<feature type="compositionally biased region" description="Basic residues" evidence="1">
    <location>
        <begin position="226"/>
        <end position="244"/>
    </location>
</feature>
<evidence type="ECO:0000313" key="2">
    <source>
        <dbReference type="EMBL" id="KPI88655.1"/>
    </source>
</evidence>
<gene>
    <name evidence="2" type="ORF">ABL78_2259</name>
</gene>
<reference evidence="2 3" key="1">
    <citation type="journal article" date="2015" name="PLoS Pathog.">
        <title>Leptomonas seymouri: Adaptations to the Dixenous Life Cycle Analyzed by Genome Sequencing, Transcriptome Profiling and Co-infection with Leishmania donovani.</title>
        <authorList>
            <person name="Kraeva N."/>
            <person name="Butenko A."/>
            <person name="Hlavacova J."/>
            <person name="Kostygov A."/>
            <person name="Myskova J."/>
            <person name="Grybchuk D."/>
            <person name="Lestinova T."/>
            <person name="Votypka J."/>
            <person name="Volf P."/>
            <person name="Opperdoes F."/>
            <person name="Flegontov P."/>
            <person name="Lukes J."/>
            <person name="Yurchenko V."/>
        </authorList>
    </citation>
    <scope>NUCLEOTIDE SEQUENCE [LARGE SCALE GENOMIC DNA]</scope>
    <source>
        <strain evidence="2 3">ATCC 30220</strain>
    </source>
</reference>
<protein>
    <submittedName>
        <fullName evidence="2">Uncharacterized protein</fullName>
    </submittedName>
</protein>
<keyword evidence="3" id="KW-1185">Reference proteome</keyword>
<name>A0A0N1IM08_LEPSE</name>
<dbReference type="VEuPathDB" id="TriTrypDB:Lsey_0044_0260"/>
<accession>A0A0N1IM08</accession>
<feature type="compositionally biased region" description="Low complexity" evidence="1">
    <location>
        <begin position="171"/>
        <end position="190"/>
    </location>
</feature>
<evidence type="ECO:0000313" key="3">
    <source>
        <dbReference type="Proteomes" id="UP000038009"/>
    </source>
</evidence>
<evidence type="ECO:0000256" key="1">
    <source>
        <dbReference type="SAM" id="MobiDB-lite"/>
    </source>
</evidence>
<comment type="caution">
    <text evidence="2">The sequence shown here is derived from an EMBL/GenBank/DDBJ whole genome shotgun (WGS) entry which is preliminary data.</text>
</comment>
<sequence length="255" mass="26963">MLRRIAPRLMLFTTGSGTALRAEAAASTANPQPSSDADEPVGVYLPWTARPWEVTHSAHHSQWKFLDTVLVHLATLTPAELSERAREQGAGDVLCDLEEPVIALRRQQARQARLLRQQEKAARLEAVVTSVAPAEAAQRTPTVAASDAGATGSLSALMSVSARDAKVSFNSSGARSSGPSPISSAVASASQRTPRKDGSDALEAPGSALHSTSSLQESHAGNNVARGKRSTCAAKKRKSKKAKERKTAVDVIHYV</sequence>
<organism evidence="2 3">
    <name type="scientific">Leptomonas seymouri</name>
    <dbReference type="NCBI Taxonomy" id="5684"/>
    <lineage>
        <taxon>Eukaryota</taxon>
        <taxon>Discoba</taxon>
        <taxon>Euglenozoa</taxon>
        <taxon>Kinetoplastea</taxon>
        <taxon>Metakinetoplastina</taxon>
        <taxon>Trypanosomatida</taxon>
        <taxon>Trypanosomatidae</taxon>
        <taxon>Leishmaniinae</taxon>
        <taxon>Leptomonas</taxon>
    </lineage>
</organism>